<gene>
    <name evidence="1" type="ORF">PSON_ATCC_30995.1.T0400057</name>
</gene>
<dbReference type="Proteomes" id="UP000692954">
    <property type="component" value="Unassembled WGS sequence"/>
</dbReference>
<organism evidence="1 2">
    <name type="scientific">Paramecium sonneborni</name>
    <dbReference type="NCBI Taxonomy" id="65129"/>
    <lineage>
        <taxon>Eukaryota</taxon>
        <taxon>Sar</taxon>
        <taxon>Alveolata</taxon>
        <taxon>Ciliophora</taxon>
        <taxon>Intramacronucleata</taxon>
        <taxon>Oligohymenophorea</taxon>
        <taxon>Peniculida</taxon>
        <taxon>Parameciidae</taxon>
        <taxon>Paramecium</taxon>
    </lineage>
</organism>
<accession>A0A8S1MIU6</accession>
<sequence>MSISTQNNTSFKFRSKTSFFQDTQQPTKIIKQYKEQLKSILDYLQDRASLIPISTPNQNVLYIQTYYKNSQSSILCDQTKEHFLNLIEETKFYIYKKYPFISIIHEILKQQTNNYIHIQLQLSNQNQIVLYSKLHSKEQLTPKLISDLIWLSLPKFNLTVNLDCYNKYIQSLKEDHQQQQNILEGTKITIRQKEINQFSLDKHSTPKKSTINFQSIFNSVSKTEQPKPSDTQIKAYYSPIKSQTLNNQPVVRLFSQTQTVNSNNQAQFTDLISNINYEVEVTGKVIQSVKQVLDLSHLYQENSDAVSVSITLNRTDLIKCIVKAPEDSTVNVFISNHNTKTLPYDYAQSAFIFYGKQQEEYTLDVNKKDFFPQKRSVFLQGNSDVIIQFDLISQVQTTMKFKVYNLIQQEQNNQIDNCKLEIYKINSSNEEPLIGITNDQGIFMCQGAMFNKIMVKAQKKAFLNISYEFDVNAHKAGEYFQIPMIPDYYSLINQYHILIYIPNSNNHQLDFNLICSDGIKLDTTNKVHQNMKSKLDVKKLNQNSMLYNFSIHIQCLNPFINNNSFQFIIANQPNKRKTLNQANELITKENNNNKQLPDFVSQRIMNYSIEESIRIFITYGHLVIDTQVISTNQLSQQEKCFGIIDLDRRFLIKENEIIQQTKKQKNIKQVNSFEMTTILSQITNQNVNI</sequence>
<comment type="caution">
    <text evidence="1">The sequence shown here is derived from an EMBL/GenBank/DDBJ whole genome shotgun (WGS) entry which is preliminary data.</text>
</comment>
<evidence type="ECO:0000313" key="2">
    <source>
        <dbReference type="Proteomes" id="UP000692954"/>
    </source>
</evidence>
<name>A0A8S1MIU6_9CILI</name>
<dbReference type="AlphaFoldDB" id="A0A8S1MIU6"/>
<reference evidence="1" key="1">
    <citation type="submission" date="2021-01" db="EMBL/GenBank/DDBJ databases">
        <authorList>
            <consortium name="Genoscope - CEA"/>
            <person name="William W."/>
        </authorList>
    </citation>
    <scope>NUCLEOTIDE SEQUENCE</scope>
</reference>
<keyword evidence="2" id="KW-1185">Reference proteome</keyword>
<protein>
    <submittedName>
        <fullName evidence="1">Uncharacterized protein</fullName>
    </submittedName>
</protein>
<proteinExistence type="predicted"/>
<dbReference type="OrthoDB" id="286121at2759"/>
<evidence type="ECO:0000313" key="1">
    <source>
        <dbReference type="EMBL" id="CAD8080078.1"/>
    </source>
</evidence>
<dbReference type="EMBL" id="CAJJDN010000040">
    <property type="protein sequence ID" value="CAD8080078.1"/>
    <property type="molecule type" value="Genomic_DNA"/>
</dbReference>